<dbReference type="VEuPathDB" id="FungiDB:ASPZODRAFT_125479"/>
<name>A0A1L9S5N9_9EURO</name>
<evidence type="ECO:0000256" key="6">
    <source>
        <dbReference type="SAM" id="Phobius"/>
    </source>
</evidence>
<comment type="subcellular location">
    <subcellularLocation>
        <location evidence="1">Membrane</location>
        <topology evidence="1">Multi-pass membrane protein</topology>
    </subcellularLocation>
</comment>
<dbReference type="PANTHER" id="PTHR48022:SF2">
    <property type="entry name" value="PLASTIDIC GLUCOSE TRANSPORTER 4"/>
    <property type="match status" value="1"/>
</dbReference>
<dbReference type="SUPFAM" id="SSF103473">
    <property type="entry name" value="MFS general substrate transporter"/>
    <property type="match status" value="1"/>
</dbReference>
<keyword evidence="5 6" id="KW-0472">Membrane</keyword>
<keyword evidence="10" id="KW-1185">Reference proteome</keyword>
<dbReference type="RefSeq" id="XP_022576982.1">
    <property type="nucleotide sequence ID" value="XM_022721428.1"/>
</dbReference>
<reference evidence="10" key="1">
    <citation type="journal article" date="2017" name="Genome Biol.">
        <title>Comparative genomics reveals high biological diversity and specific adaptations in the industrially and medically important fungal genus Aspergillus.</title>
        <authorList>
            <person name="de Vries R.P."/>
            <person name="Riley R."/>
            <person name="Wiebenga A."/>
            <person name="Aguilar-Osorio G."/>
            <person name="Amillis S."/>
            <person name="Uchima C.A."/>
            <person name="Anderluh G."/>
            <person name="Asadollahi M."/>
            <person name="Askin M."/>
            <person name="Barry K."/>
            <person name="Battaglia E."/>
            <person name="Bayram O."/>
            <person name="Benocci T."/>
            <person name="Braus-Stromeyer S.A."/>
            <person name="Caldana C."/>
            <person name="Canovas D."/>
            <person name="Cerqueira G.C."/>
            <person name="Chen F."/>
            <person name="Chen W."/>
            <person name="Choi C."/>
            <person name="Clum A."/>
            <person name="Dos Santos R.A."/>
            <person name="Damasio A.R."/>
            <person name="Diallinas G."/>
            <person name="Emri T."/>
            <person name="Fekete E."/>
            <person name="Flipphi M."/>
            <person name="Freyberg S."/>
            <person name="Gallo A."/>
            <person name="Gournas C."/>
            <person name="Habgood R."/>
            <person name="Hainaut M."/>
            <person name="Harispe M.L."/>
            <person name="Henrissat B."/>
            <person name="Hilden K.S."/>
            <person name="Hope R."/>
            <person name="Hossain A."/>
            <person name="Karabika E."/>
            <person name="Karaffa L."/>
            <person name="Karanyi Z."/>
            <person name="Krasevec N."/>
            <person name="Kuo A."/>
            <person name="Kusch H."/>
            <person name="LaButti K."/>
            <person name="Lagendijk E.L."/>
            <person name="Lapidus A."/>
            <person name="Levasseur A."/>
            <person name="Lindquist E."/>
            <person name="Lipzen A."/>
            <person name="Logrieco A.F."/>
            <person name="MacCabe A."/>
            <person name="Maekelae M.R."/>
            <person name="Malavazi I."/>
            <person name="Melin P."/>
            <person name="Meyer V."/>
            <person name="Mielnichuk N."/>
            <person name="Miskei M."/>
            <person name="Molnar A.P."/>
            <person name="Mule G."/>
            <person name="Ngan C.Y."/>
            <person name="Orejas M."/>
            <person name="Orosz E."/>
            <person name="Ouedraogo J.P."/>
            <person name="Overkamp K.M."/>
            <person name="Park H.-S."/>
            <person name="Perrone G."/>
            <person name="Piumi F."/>
            <person name="Punt P.J."/>
            <person name="Ram A.F."/>
            <person name="Ramon A."/>
            <person name="Rauscher S."/>
            <person name="Record E."/>
            <person name="Riano-Pachon D.M."/>
            <person name="Robert V."/>
            <person name="Roehrig J."/>
            <person name="Ruller R."/>
            <person name="Salamov A."/>
            <person name="Salih N.S."/>
            <person name="Samson R.A."/>
            <person name="Sandor E."/>
            <person name="Sanguinetti M."/>
            <person name="Schuetze T."/>
            <person name="Sepcic K."/>
            <person name="Shelest E."/>
            <person name="Sherlock G."/>
            <person name="Sophianopoulou V."/>
            <person name="Squina F.M."/>
            <person name="Sun H."/>
            <person name="Susca A."/>
            <person name="Todd R.B."/>
            <person name="Tsang A."/>
            <person name="Unkles S.E."/>
            <person name="van de Wiele N."/>
            <person name="van Rossen-Uffink D."/>
            <person name="Oliveira J.V."/>
            <person name="Vesth T.C."/>
            <person name="Visser J."/>
            <person name="Yu J.-H."/>
            <person name="Zhou M."/>
            <person name="Andersen M.R."/>
            <person name="Archer D.B."/>
            <person name="Baker S.E."/>
            <person name="Benoit I."/>
            <person name="Brakhage A.A."/>
            <person name="Braus G.H."/>
            <person name="Fischer R."/>
            <person name="Frisvad J.C."/>
            <person name="Goldman G.H."/>
            <person name="Houbraken J."/>
            <person name="Oakley B."/>
            <person name="Pocsi I."/>
            <person name="Scazzocchio C."/>
            <person name="Seiboth B."/>
            <person name="vanKuyk P.A."/>
            <person name="Wortman J."/>
            <person name="Dyer P.S."/>
            <person name="Grigoriev I.V."/>
        </authorList>
    </citation>
    <scope>NUCLEOTIDE SEQUENCE [LARGE SCALE GENOMIC DNA]</scope>
    <source>
        <strain evidence="10">CBS 506.65</strain>
    </source>
</reference>
<evidence type="ECO:0000313" key="10">
    <source>
        <dbReference type="Proteomes" id="UP000184188"/>
    </source>
</evidence>
<keyword evidence="3 6" id="KW-0812">Transmembrane</keyword>
<evidence type="ECO:0000256" key="4">
    <source>
        <dbReference type="ARBA" id="ARBA00022989"/>
    </source>
</evidence>
<feature type="domain" description="Major facilitator superfamily (MFS) profile" evidence="8">
    <location>
        <begin position="6"/>
        <end position="457"/>
    </location>
</feature>
<feature type="transmembrane region" description="Helical" evidence="6">
    <location>
        <begin position="182"/>
        <end position="200"/>
    </location>
</feature>
<dbReference type="InterPro" id="IPR050360">
    <property type="entry name" value="MFS_Sugar_Transporters"/>
</dbReference>
<sequence length="491" mass="53703">MKLFMVLLIVQCNGTILGIENILLGNLVGVQSFCRVMGSWDESTSAYAVAAGTLSLWAGVYSIAQIIGNLSAGWVADRFGRSKALFTFIVIIYLGVMTEILSKNKNDFTGAKIIMGIGNGMNQVATTTFVAEATPREIRGITIGLYWLTSAIGNLFCTLVIYGCNQAWGSNAFDDRAWKVPLYIGLSTPTITLILMLLLMPESPSWLILKDRVEDAKKSLHKLYPRRSVDEINRMTHELQYTVYKERELRDAAKSASWLDCFKGVNRLRTFCAIFPSLSTQFAGTQLINTYSTYFFEIAHLDNSLEASVIVYVVGIVASIIAFALMDMPKIGRWPLLFYGLIIMTVMMLAIAIVDSVGNPASAGSGNAFVVFLAIFYACSVIGPGVAGWAYAGETGSATLRAKTATLSMCSNALVGGVFNIVIPYELDAIGPKSGYMFFGLGAIALVFVYLWVPEVTGRTYAQLNELFERRVPPRQFKTTECTGDYGNGEA</sequence>
<dbReference type="GO" id="GO:0005351">
    <property type="term" value="F:carbohydrate:proton symporter activity"/>
    <property type="evidence" value="ECO:0007669"/>
    <property type="project" value="TreeGrafter"/>
</dbReference>
<organism evidence="9 10">
    <name type="scientific">Penicilliopsis zonata CBS 506.65</name>
    <dbReference type="NCBI Taxonomy" id="1073090"/>
    <lineage>
        <taxon>Eukaryota</taxon>
        <taxon>Fungi</taxon>
        <taxon>Dikarya</taxon>
        <taxon>Ascomycota</taxon>
        <taxon>Pezizomycotina</taxon>
        <taxon>Eurotiomycetes</taxon>
        <taxon>Eurotiomycetidae</taxon>
        <taxon>Eurotiales</taxon>
        <taxon>Aspergillaceae</taxon>
        <taxon>Penicilliopsis</taxon>
    </lineage>
</organism>
<protein>
    <recommendedName>
        <fullName evidence="8">Major facilitator superfamily (MFS) profile domain-containing protein</fullName>
    </recommendedName>
</protein>
<evidence type="ECO:0000256" key="2">
    <source>
        <dbReference type="ARBA" id="ARBA00010992"/>
    </source>
</evidence>
<feature type="transmembrane region" description="Helical" evidence="6">
    <location>
        <begin position="143"/>
        <end position="162"/>
    </location>
</feature>
<keyword evidence="7" id="KW-0732">Signal</keyword>
<evidence type="ECO:0000256" key="7">
    <source>
        <dbReference type="SAM" id="SignalP"/>
    </source>
</evidence>
<keyword evidence="4 6" id="KW-1133">Transmembrane helix</keyword>
<feature type="transmembrane region" description="Helical" evidence="6">
    <location>
        <begin position="369"/>
        <end position="392"/>
    </location>
</feature>
<dbReference type="PROSITE" id="PS50850">
    <property type="entry name" value="MFS"/>
    <property type="match status" value="1"/>
</dbReference>
<accession>A0A1L9S5N9</accession>
<evidence type="ECO:0000256" key="3">
    <source>
        <dbReference type="ARBA" id="ARBA00022692"/>
    </source>
</evidence>
<gene>
    <name evidence="9" type="ORF">ASPZODRAFT_125479</name>
</gene>
<feature type="transmembrane region" description="Helical" evidence="6">
    <location>
        <begin position="84"/>
        <end position="101"/>
    </location>
</feature>
<dbReference type="PROSITE" id="PS00217">
    <property type="entry name" value="SUGAR_TRANSPORT_2"/>
    <property type="match status" value="1"/>
</dbReference>
<dbReference type="GeneID" id="34607893"/>
<dbReference type="GO" id="GO:0016020">
    <property type="term" value="C:membrane"/>
    <property type="evidence" value="ECO:0007669"/>
    <property type="project" value="UniProtKB-SubCell"/>
</dbReference>
<feature type="transmembrane region" description="Helical" evidence="6">
    <location>
        <begin position="435"/>
        <end position="453"/>
    </location>
</feature>
<proteinExistence type="inferred from homology"/>
<feature type="transmembrane region" description="Helical" evidence="6">
    <location>
        <begin position="309"/>
        <end position="326"/>
    </location>
</feature>
<feature type="transmembrane region" description="Helical" evidence="6">
    <location>
        <begin position="45"/>
        <end position="64"/>
    </location>
</feature>
<dbReference type="InterPro" id="IPR005828">
    <property type="entry name" value="MFS_sugar_transport-like"/>
</dbReference>
<evidence type="ECO:0000256" key="5">
    <source>
        <dbReference type="ARBA" id="ARBA00023136"/>
    </source>
</evidence>
<evidence type="ECO:0000256" key="1">
    <source>
        <dbReference type="ARBA" id="ARBA00004141"/>
    </source>
</evidence>
<dbReference type="Gene3D" id="1.20.1250.20">
    <property type="entry name" value="MFS general substrate transporter like domains"/>
    <property type="match status" value="1"/>
</dbReference>
<dbReference type="AlphaFoldDB" id="A0A1L9S5N9"/>
<dbReference type="PANTHER" id="PTHR48022">
    <property type="entry name" value="PLASTIDIC GLUCOSE TRANSPORTER 4"/>
    <property type="match status" value="1"/>
</dbReference>
<dbReference type="InterPro" id="IPR005829">
    <property type="entry name" value="Sugar_transporter_CS"/>
</dbReference>
<dbReference type="InterPro" id="IPR036259">
    <property type="entry name" value="MFS_trans_sf"/>
</dbReference>
<comment type="similarity">
    <text evidence="2">Belongs to the major facilitator superfamily. Sugar transporter (TC 2.A.1.1) family.</text>
</comment>
<feature type="transmembrane region" description="Helical" evidence="6">
    <location>
        <begin position="338"/>
        <end position="357"/>
    </location>
</feature>
<dbReference type="OrthoDB" id="6612291at2759"/>
<dbReference type="Proteomes" id="UP000184188">
    <property type="component" value="Unassembled WGS sequence"/>
</dbReference>
<feature type="signal peptide" evidence="7">
    <location>
        <begin position="1"/>
        <end position="18"/>
    </location>
</feature>
<evidence type="ECO:0000313" key="9">
    <source>
        <dbReference type="EMBL" id="OJJ42472.1"/>
    </source>
</evidence>
<dbReference type="InterPro" id="IPR020846">
    <property type="entry name" value="MFS_dom"/>
</dbReference>
<feature type="chain" id="PRO_5043613043" description="Major facilitator superfamily (MFS) profile domain-containing protein" evidence="7">
    <location>
        <begin position="19"/>
        <end position="491"/>
    </location>
</feature>
<evidence type="ECO:0000259" key="8">
    <source>
        <dbReference type="PROSITE" id="PS50850"/>
    </source>
</evidence>
<feature type="transmembrane region" description="Helical" evidence="6">
    <location>
        <begin position="404"/>
        <end position="423"/>
    </location>
</feature>
<dbReference type="EMBL" id="KV878359">
    <property type="protein sequence ID" value="OJJ42472.1"/>
    <property type="molecule type" value="Genomic_DNA"/>
</dbReference>
<dbReference type="Pfam" id="PF00083">
    <property type="entry name" value="Sugar_tr"/>
    <property type="match status" value="1"/>
</dbReference>